<dbReference type="NCBIfam" id="TIGR01494">
    <property type="entry name" value="ATPase_P-type"/>
    <property type="match status" value="3"/>
</dbReference>
<keyword evidence="10 13" id="KW-0472">Membrane</keyword>
<keyword evidence="11" id="KW-0175">Coiled coil</keyword>
<dbReference type="SFLD" id="SFLDF00027">
    <property type="entry name" value="p-type_atpase"/>
    <property type="match status" value="1"/>
</dbReference>
<feature type="transmembrane region" description="Helical" evidence="13">
    <location>
        <begin position="971"/>
        <end position="994"/>
    </location>
</feature>
<dbReference type="InterPro" id="IPR006068">
    <property type="entry name" value="ATPase_P-typ_cation-transptr_C"/>
</dbReference>
<dbReference type="InterPro" id="IPR044492">
    <property type="entry name" value="P_typ_ATPase_HD_dom"/>
</dbReference>
<feature type="domain" description="Cation-transporting P-type ATPase N-terminal" evidence="14">
    <location>
        <begin position="32"/>
        <end position="106"/>
    </location>
</feature>
<dbReference type="SFLD" id="SFLDS00003">
    <property type="entry name" value="Haloacid_Dehalogenase"/>
    <property type="match status" value="1"/>
</dbReference>
<evidence type="ECO:0000256" key="10">
    <source>
        <dbReference type="ARBA" id="ARBA00023136"/>
    </source>
</evidence>
<reference evidence="15" key="1">
    <citation type="submission" date="2021-12" db="EMBL/GenBank/DDBJ databases">
        <title>Prjna785345.</title>
        <authorList>
            <person name="Rujirawat T."/>
            <person name="Krajaejun T."/>
        </authorList>
    </citation>
    <scope>NUCLEOTIDE SEQUENCE</scope>
    <source>
        <strain evidence="15">Pi057C3</strain>
    </source>
</reference>
<dbReference type="FunFam" id="2.70.150.10:FF:000160">
    <property type="entry name" value="Sarcoplasmic/endoplasmic reticulum calcium ATPase 1"/>
    <property type="match status" value="1"/>
</dbReference>
<dbReference type="SMART" id="SM00831">
    <property type="entry name" value="Cation_ATPase_N"/>
    <property type="match status" value="1"/>
</dbReference>
<dbReference type="SUPFAM" id="SSF81660">
    <property type="entry name" value="Metal cation-transporting ATPase, ATP-binding domain N"/>
    <property type="match status" value="1"/>
</dbReference>
<feature type="transmembrane region" description="Helical" evidence="13">
    <location>
        <begin position="810"/>
        <end position="831"/>
    </location>
</feature>
<dbReference type="GO" id="GO:0005524">
    <property type="term" value="F:ATP binding"/>
    <property type="evidence" value="ECO:0007669"/>
    <property type="project" value="UniProtKB-KW"/>
</dbReference>
<feature type="coiled-coil region" evidence="11">
    <location>
        <begin position="1011"/>
        <end position="1038"/>
    </location>
</feature>
<evidence type="ECO:0000256" key="11">
    <source>
        <dbReference type="SAM" id="Coils"/>
    </source>
</evidence>
<dbReference type="SFLD" id="SFLDG00002">
    <property type="entry name" value="C1.7:_P-type_atpase_like"/>
    <property type="match status" value="1"/>
</dbReference>
<feature type="region of interest" description="Disordered" evidence="12">
    <location>
        <begin position="1"/>
        <end position="29"/>
    </location>
</feature>
<keyword evidence="4 13" id="KW-0812">Transmembrane</keyword>
<feature type="compositionally biased region" description="Low complexity" evidence="12">
    <location>
        <begin position="1046"/>
        <end position="1064"/>
    </location>
</feature>
<dbReference type="InterPro" id="IPR023299">
    <property type="entry name" value="ATPase_P-typ_cyto_dom_N"/>
</dbReference>
<dbReference type="InterPro" id="IPR059000">
    <property type="entry name" value="ATPase_P-type_domA"/>
</dbReference>
<dbReference type="PRINTS" id="PR00119">
    <property type="entry name" value="CATATPASE"/>
</dbReference>
<dbReference type="InterPro" id="IPR018303">
    <property type="entry name" value="ATPase_P-typ_P_site"/>
</dbReference>
<evidence type="ECO:0000256" key="3">
    <source>
        <dbReference type="ARBA" id="ARBA00022553"/>
    </source>
</evidence>
<dbReference type="InterPro" id="IPR001757">
    <property type="entry name" value="P_typ_ATPase"/>
</dbReference>
<name>A0AAD5QA38_PYTIN</name>
<dbReference type="Gene3D" id="3.40.50.1000">
    <property type="entry name" value="HAD superfamily/HAD-like"/>
    <property type="match status" value="1"/>
</dbReference>
<feature type="region of interest" description="Disordered" evidence="12">
    <location>
        <begin position="1046"/>
        <end position="1073"/>
    </location>
</feature>
<dbReference type="GO" id="GO:0006883">
    <property type="term" value="P:intracellular sodium ion homeostasis"/>
    <property type="evidence" value="ECO:0007669"/>
    <property type="project" value="TreeGrafter"/>
</dbReference>
<dbReference type="EMBL" id="JAKCXM010000165">
    <property type="protein sequence ID" value="KAJ0400020.1"/>
    <property type="molecule type" value="Genomic_DNA"/>
</dbReference>
<keyword evidence="7" id="KW-0460">Magnesium</keyword>
<evidence type="ECO:0000256" key="12">
    <source>
        <dbReference type="SAM" id="MobiDB-lite"/>
    </source>
</evidence>
<dbReference type="GO" id="GO:0030007">
    <property type="term" value="P:intracellular potassium ion homeostasis"/>
    <property type="evidence" value="ECO:0007669"/>
    <property type="project" value="TreeGrafter"/>
</dbReference>
<keyword evidence="5" id="KW-0547">Nucleotide-binding</keyword>
<keyword evidence="8" id="KW-1278">Translocase</keyword>
<gene>
    <name evidence="15" type="ORF">P43SY_004670</name>
</gene>
<proteinExistence type="predicted"/>
<keyword evidence="2" id="KW-1003">Cell membrane</keyword>
<feature type="transmembrane region" description="Helical" evidence="13">
    <location>
        <begin position="289"/>
        <end position="311"/>
    </location>
</feature>
<comment type="caution">
    <text evidence="15">The sequence shown here is derived from an EMBL/GenBank/DDBJ whole genome shotgun (WGS) entry which is preliminary data.</text>
</comment>
<dbReference type="Gene3D" id="1.20.1110.10">
    <property type="entry name" value="Calcium-transporting ATPase, transmembrane domain"/>
    <property type="match status" value="1"/>
</dbReference>
<keyword evidence="3" id="KW-0597">Phosphoprotein</keyword>
<evidence type="ECO:0000256" key="1">
    <source>
        <dbReference type="ARBA" id="ARBA00004651"/>
    </source>
</evidence>
<protein>
    <recommendedName>
        <fullName evidence="14">Cation-transporting P-type ATPase N-terminal domain-containing protein</fullName>
    </recommendedName>
</protein>
<dbReference type="SUPFAM" id="SSF56784">
    <property type="entry name" value="HAD-like"/>
    <property type="match status" value="1"/>
</dbReference>
<dbReference type="GO" id="GO:0016887">
    <property type="term" value="F:ATP hydrolysis activity"/>
    <property type="evidence" value="ECO:0007669"/>
    <property type="project" value="InterPro"/>
</dbReference>
<sequence length="1073" mass="116388">MSDAERLVASDPTKTRASFRDLEETESQTGGGWHDITVQDVLDKLAVDPKTGLAAEEAEKRIAFYGKNSLEAEKKTPIYVIFLLQHLNLIIALLMGASLAAIALQEFLEGFAIMGIVTLNNIIATIQEKNASDALDALQKMSSPQCVVLREGRKIMIPSDQLVPGDIVVLATGDVVPADIRLVHSADFKVNEMILTGESEDVLKKFDANVSKSDKLTPDNMVFSSTCVATGNATGVVVETGMSTRVGSIAALLKGSKLTADGKKKNCLRRFMDKYQPKMTPLQHSLHRLGVIMGSVVIGVCVIVFIVGMIRGNKDPKNPDRPIWLNMVMVAVSLAVSAVPEGLPMVVTICLSTGTAEMAQKHVLVRKLAAVESLGASSIICTDKTGTLTEGKMTAVKMWGDSIEYDITGSGFDPTGDIIFDGQSQAATNAQVRATLLSAVLCSNTTLEKETTEDGRVVWTPMGNSSEAPLVVAAAKAGIWRNQVASVFSRVAEVPFSSSRKMMITVNEVPFGSTFEGVHIPLDTRFVANVKGAPNYILDNCIQYVRQDGSIGVLRESDRRSIFSAVDNLSSQALRVLAVAIRPLSQLPYPDSEEDIDKKFDALRKPLIFVGLVASIDPPREGVKGAIQRARDASIRTVMITGDYHKTAVAIAKDIDLLPVGADADMEAVDCAVLRPNGTYLMDHDLDEITSRCSVFARAKPEDKIEIVKSLQRQGYVSAMTGDGVNDAPALKEADIGIAMGIAGTAVAKGASDMILTDDNFCSIVTAVEKGRDIYANIQRFVCFLLSTNFGEITMIFVAIAVGMPKPLEPLQILLLNIFADGMAAVALSFEKGDGSVMSERPRPREQQIIHGRLWIIVLVNAALIASGGLIVFTAGLFWNFDSIMLNDIALEANGALGISRSQTMTFVYLTNMELFRAYTARSFSNSVFKNTFTNKYMQWAAVGSVILTLSVTNIPVVYDKVFGFAKIEWYQWVFSIGIALLMVSMSEVMKAIFRCNDRKMTERQVIQDNFNSAMLELRNLRAHLQRVEEKVDVVVETGLHPYVSAPDSETSASSNSSNSSFASPITTKKTAV</sequence>
<organism evidence="15 16">
    <name type="scientific">Pythium insidiosum</name>
    <name type="common">Pythiosis disease agent</name>
    <dbReference type="NCBI Taxonomy" id="114742"/>
    <lineage>
        <taxon>Eukaryota</taxon>
        <taxon>Sar</taxon>
        <taxon>Stramenopiles</taxon>
        <taxon>Oomycota</taxon>
        <taxon>Peronosporomycetes</taxon>
        <taxon>Pythiales</taxon>
        <taxon>Pythiaceae</taxon>
        <taxon>Pythium</taxon>
    </lineage>
</organism>
<evidence type="ECO:0000259" key="14">
    <source>
        <dbReference type="SMART" id="SM00831"/>
    </source>
</evidence>
<dbReference type="InterPro" id="IPR004014">
    <property type="entry name" value="ATPase_P-typ_cation-transptr_N"/>
</dbReference>
<dbReference type="GO" id="GO:1902600">
    <property type="term" value="P:proton transmembrane transport"/>
    <property type="evidence" value="ECO:0007669"/>
    <property type="project" value="TreeGrafter"/>
</dbReference>
<dbReference type="Gene3D" id="3.40.1110.10">
    <property type="entry name" value="Calcium-transporting ATPase, cytoplasmic domain N"/>
    <property type="match status" value="1"/>
</dbReference>
<evidence type="ECO:0000256" key="8">
    <source>
        <dbReference type="ARBA" id="ARBA00022967"/>
    </source>
</evidence>
<dbReference type="GO" id="GO:0036376">
    <property type="term" value="P:sodium ion export across plasma membrane"/>
    <property type="evidence" value="ECO:0007669"/>
    <property type="project" value="TreeGrafter"/>
</dbReference>
<keyword evidence="9 13" id="KW-1133">Transmembrane helix</keyword>
<evidence type="ECO:0000256" key="5">
    <source>
        <dbReference type="ARBA" id="ARBA00022741"/>
    </source>
</evidence>
<dbReference type="InterPro" id="IPR023214">
    <property type="entry name" value="HAD_sf"/>
</dbReference>
<feature type="transmembrane region" description="Helical" evidence="13">
    <location>
        <begin position="78"/>
        <end position="104"/>
    </location>
</feature>
<dbReference type="FunFam" id="3.40.1110.10:FF:000088">
    <property type="entry name" value="Potassium/sodium efflux P-type ATPase, fungal-type"/>
    <property type="match status" value="1"/>
</dbReference>
<dbReference type="Proteomes" id="UP001209570">
    <property type="component" value="Unassembled WGS sequence"/>
</dbReference>
<evidence type="ECO:0000256" key="13">
    <source>
        <dbReference type="SAM" id="Phobius"/>
    </source>
</evidence>
<evidence type="ECO:0000313" key="15">
    <source>
        <dbReference type="EMBL" id="KAJ0400020.1"/>
    </source>
</evidence>
<dbReference type="PANTHER" id="PTHR43294:SF21">
    <property type="entry name" value="CATION TRANSPORTING ATPASE"/>
    <property type="match status" value="1"/>
</dbReference>
<feature type="transmembrane region" description="Helical" evidence="13">
    <location>
        <begin position="323"/>
        <end position="351"/>
    </location>
</feature>
<dbReference type="SUPFAM" id="SSF81665">
    <property type="entry name" value="Calcium ATPase, transmembrane domain M"/>
    <property type="match status" value="1"/>
</dbReference>
<evidence type="ECO:0000313" key="16">
    <source>
        <dbReference type="Proteomes" id="UP001209570"/>
    </source>
</evidence>
<dbReference type="GO" id="GO:0005886">
    <property type="term" value="C:plasma membrane"/>
    <property type="evidence" value="ECO:0007669"/>
    <property type="project" value="UniProtKB-SubCell"/>
</dbReference>
<evidence type="ECO:0000256" key="6">
    <source>
        <dbReference type="ARBA" id="ARBA00022840"/>
    </source>
</evidence>
<dbReference type="InterPro" id="IPR050510">
    <property type="entry name" value="Cation_transp_ATPase_P-type"/>
</dbReference>
<dbReference type="SUPFAM" id="SSF81653">
    <property type="entry name" value="Calcium ATPase, transduction domain A"/>
    <property type="match status" value="1"/>
</dbReference>
<keyword evidence="16" id="KW-1185">Reference proteome</keyword>
<evidence type="ECO:0000256" key="2">
    <source>
        <dbReference type="ARBA" id="ARBA00022475"/>
    </source>
</evidence>
<dbReference type="PANTHER" id="PTHR43294">
    <property type="entry name" value="SODIUM/POTASSIUM-TRANSPORTING ATPASE SUBUNIT ALPHA"/>
    <property type="match status" value="1"/>
</dbReference>
<accession>A0AAD5QA38</accession>
<evidence type="ECO:0000256" key="9">
    <source>
        <dbReference type="ARBA" id="ARBA00022989"/>
    </source>
</evidence>
<dbReference type="AlphaFoldDB" id="A0AAD5QA38"/>
<dbReference type="Pfam" id="PF00690">
    <property type="entry name" value="Cation_ATPase_N"/>
    <property type="match status" value="1"/>
</dbReference>
<feature type="transmembrane region" description="Helical" evidence="13">
    <location>
        <begin position="781"/>
        <end position="804"/>
    </location>
</feature>
<dbReference type="InterPro" id="IPR008250">
    <property type="entry name" value="ATPase_P-typ_transduc_dom_A_sf"/>
</dbReference>
<dbReference type="PROSITE" id="PS00154">
    <property type="entry name" value="ATPASE_E1_E2"/>
    <property type="match status" value="1"/>
</dbReference>
<dbReference type="InterPro" id="IPR023298">
    <property type="entry name" value="ATPase_P-typ_TM_dom_sf"/>
</dbReference>
<evidence type="ECO:0000256" key="7">
    <source>
        <dbReference type="ARBA" id="ARBA00022842"/>
    </source>
</evidence>
<feature type="transmembrane region" description="Helical" evidence="13">
    <location>
        <begin position="940"/>
        <end position="959"/>
    </location>
</feature>
<feature type="transmembrane region" description="Helical" evidence="13">
    <location>
        <begin position="899"/>
        <end position="919"/>
    </location>
</feature>
<evidence type="ECO:0000256" key="4">
    <source>
        <dbReference type="ARBA" id="ARBA00022692"/>
    </source>
</evidence>
<feature type="transmembrane region" description="Helical" evidence="13">
    <location>
        <begin position="852"/>
        <end position="879"/>
    </location>
</feature>
<keyword evidence="6" id="KW-0067">ATP-binding</keyword>
<dbReference type="GO" id="GO:1990573">
    <property type="term" value="P:potassium ion import across plasma membrane"/>
    <property type="evidence" value="ECO:0007669"/>
    <property type="project" value="TreeGrafter"/>
</dbReference>
<dbReference type="Pfam" id="PF00122">
    <property type="entry name" value="E1-E2_ATPase"/>
    <property type="match status" value="1"/>
</dbReference>
<dbReference type="Gene3D" id="2.70.150.10">
    <property type="entry name" value="Calcium-transporting ATPase, cytoplasmic transduction domain A"/>
    <property type="match status" value="1"/>
</dbReference>
<dbReference type="InterPro" id="IPR036412">
    <property type="entry name" value="HAD-like_sf"/>
</dbReference>
<comment type="subcellular location">
    <subcellularLocation>
        <location evidence="1">Cell membrane</location>
        <topology evidence="1">Multi-pass membrane protein</topology>
    </subcellularLocation>
</comment>
<dbReference type="Pfam" id="PF00689">
    <property type="entry name" value="Cation_ATPase_C"/>
    <property type="match status" value="1"/>
</dbReference>
<dbReference type="Pfam" id="PF13246">
    <property type="entry name" value="Cation_ATPase"/>
    <property type="match status" value="1"/>
</dbReference>
<dbReference type="GO" id="GO:0005391">
    <property type="term" value="F:P-type sodium:potassium-exchanging transporter activity"/>
    <property type="evidence" value="ECO:0007669"/>
    <property type="project" value="TreeGrafter"/>
</dbReference>